<dbReference type="AlphaFoldDB" id="A0AAV3P7M3"/>
<comment type="similarity">
    <text evidence="1">Belongs to the peptidase C14B family.</text>
</comment>
<feature type="domain" description="Peptidase C14 caspase" evidence="3">
    <location>
        <begin position="185"/>
        <end position="441"/>
    </location>
</feature>
<dbReference type="InterPro" id="IPR050452">
    <property type="entry name" value="Metacaspase"/>
</dbReference>
<dbReference type="PANTHER" id="PTHR48104">
    <property type="entry name" value="METACASPASE-4"/>
    <property type="match status" value="1"/>
</dbReference>
<sequence length="454" mass="49473">MVTRQEKCKWCNANMFIPFNATTLTCQQCRSVTVLPPAISSNGTSHPSANTANSNINAARPYANTAESNINSGRPSANTTDSNINASHSSFNRAGSNINASRPSFNRADSNINASRPPAINTNSNGNSNTNAAPNIRTNVINAISAHRNSLWKSVAKVQQTVNKVQQVQSFLRAQAALVPPAQIRRRAVLCGVTYKGNPKALKGSINDVLSMKRFLIEKMEFPHSSIFVLTEDEKDPSRIPTKANIRAALRWLVQGCQAGDSLVFHYSGHGSRVRDQDGDELDGHDSALCPVDYEVEGRIIDDEINETIVRPLPRGATLLAIVDTCFSGTFLDLPYMCRVKGDGYYLWQDHRISHAYKGTNGGLAISLSACDDHQTSGDTTVFTGTSTGALTYSFIQTLEKDPKLTYGRVLIAMRDKVQGAQKTIGQKGSDTQMQDPQLSASEQFDIHAKLLVL</sequence>
<name>A0AAV3P7M3_LITER</name>
<evidence type="ECO:0000259" key="3">
    <source>
        <dbReference type="Pfam" id="PF00656"/>
    </source>
</evidence>
<feature type="compositionally biased region" description="Polar residues" evidence="2">
    <location>
        <begin position="66"/>
        <end position="114"/>
    </location>
</feature>
<organism evidence="4 5">
    <name type="scientific">Lithospermum erythrorhizon</name>
    <name type="common">Purple gromwell</name>
    <name type="synonym">Lithospermum officinale var. erythrorhizon</name>
    <dbReference type="NCBI Taxonomy" id="34254"/>
    <lineage>
        <taxon>Eukaryota</taxon>
        <taxon>Viridiplantae</taxon>
        <taxon>Streptophyta</taxon>
        <taxon>Embryophyta</taxon>
        <taxon>Tracheophyta</taxon>
        <taxon>Spermatophyta</taxon>
        <taxon>Magnoliopsida</taxon>
        <taxon>eudicotyledons</taxon>
        <taxon>Gunneridae</taxon>
        <taxon>Pentapetalae</taxon>
        <taxon>asterids</taxon>
        <taxon>lamiids</taxon>
        <taxon>Boraginales</taxon>
        <taxon>Boraginaceae</taxon>
        <taxon>Boraginoideae</taxon>
        <taxon>Lithospermeae</taxon>
        <taxon>Lithospermum</taxon>
    </lineage>
</organism>
<dbReference type="InterPro" id="IPR011600">
    <property type="entry name" value="Pept_C14_caspase"/>
</dbReference>
<dbReference type="GO" id="GO:0006508">
    <property type="term" value="P:proteolysis"/>
    <property type="evidence" value="ECO:0007669"/>
    <property type="project" value="InterPro"/>
</dbReference>
<protein>
    <recommendedName>
        <fullName evidence="3">Peptidase C14 caspase domain-containing protein</fullName>
    </recommendedName>
</protein>
<evidence type="ECO:0000256" key="2">
    <source>
        <dbReference type="SAM" id="MobiDB-lite"/>
    </source>
</evidence>
<dbReference type="GO" id="GO:0004197">
    <property type="term" value="F:cysteine-type endopeptidase activity"/>
    <property type="evidence" value="ECO:0007669"/>
    <property type="project" value="InterPro"/>
</dbReference>
<dbReference type="GO" id="GO:0005737">
    <property type="term" value="C:cytoplasm"/>
    <property type="evidence" value="ECO:0007669"/>
    <property type="project" value="TreeGrafter"/>
</dbReference>
<dbReference type="PANTHER" id="PTHR48104:SF17">
    <property type="entry name" value="METACASPASE-3"/>
    <property type="match status" value="1"/>
</dbReference>
<feature type="compositionally biased region" description="Low complexity" evidence="2">
    <location>
        <begin position="118"/>
        <end position="134"/>
    </location>
</feature>
<dbReference type="Pfam" id="PF00656">
    <property type="entry name" value="Peptidase_C14"/>
    <property type="match status" value="1"/>
</dbReference>
<keyword evidence="5" id="KW-1185">Reference proteome</keyword>
<dbReference type="Gene3D" id="3.40.50.12660">
    <property type="match status" value="1"/>
</dbReference>
<evidence type="ECO:0000313" key="5">
    <source>
        <dbReference type="Proteomes" id="UP001454036"/>
    </source>
</evidence>
<proteinExistence type="inferred from homology"/>
<reference evidence="4 5" key="1">
    <citation type="submission" date="2024-01" db="EMBL/GenBank/DDBJ databases">
        <title>The complete chloroplast genome sequence of Lithospermum erythrorhizon: insights into the phylogenetic relationship among Boraginaceae species and the maternal lineages of purple gromwells.</title>
        <authorList>
            <person name="Okada T."/>
            <person name="Watanabe K."/>
        </authorList>
    </citation>
    <scope>NUCLEOTIDE SEQUENCE [LARGE SCALE GENOMIC DNA]</scope>
</reference>
<accession>A0AAV3P7M3</accession>
<dbReference type="Proteomes" id="UP001454036">
    <property type="component" value="Unassembled WGS sequence"/>
</dbReference>
<evidence type="ECO:0000256" key="1">
    <source>
        <dbReference type="ARBA" id="ARBA00009005"/>
    </source>
</evidence>
<comment type="caution">
    <text evidence="4">The sequence shown here is derived from an EMBL/GenBank/DDBJ whole genome shotgun (WGS) entry which is preliminary data.</text>
</comment>
<evidence type="ECO:0000313" key="4">
    <source>
        <dbReference type="EMBL" id="GAA0147499.1"/>
    </source>
</evidence>
<feature type="region of interest" description="Disordered" evidence="2">
    <location>
        <begin position="66"/>
        <end position="134"/>
    </location>
</feature>
<gene>
    <name evidence="4" type="ORF">LIER_36529</name>
</gene>
<dbReference type="EMBL" id="BAABME010016801">
    <property type="protein sequence ID" value="GAA0147499.1"/>
    <property type="molecule type" value="Genomic_DNA"/>
</dbReference>